<protein>
    <submittedName>
        <fullName evidence="1">Major capsid protein E</fullName>
    </submittedName>
</protein>
<comment type="caution">
    <text evidence="1">The sequence shown here is derived from an EMBL/GenBank/DDBJ whole genome shotgun (WGS) entry which is preliminary data.</text>
</comment>
<keyword evidence="2" id="KW-1185">Reference proteome</keyword>
<organism evidence="1 2">
    <name type="scientific">Macrococcoides caseolyticum</name>
    <dbReference type="NCBI Taxonomy" id="69966"/>
    <lineage>
        <taxon>Bacteria</taxon>
        <taxon>Bacillati</taxon>
        <taxon>Bacillota</taxon>
        <taxon>Bacilli</taxon>
        <taxon>Bacillales</taxon>
        <taxon>Staphylococcaceae</taxon>
        <taxon>Macrococcoides</taxon>
    </lineage>
</organism>
<name>A0ACC9MTJ2_9STAP</name>
<reference evidence="1" key="1">
    <citation type="submission" date="2017-12" db="EMBL/GenBank/DDBJ databases">
        <title>Genomics of Macrococcus caseolyticus.</title>
        <authorList>
            <person name="MacFadyen A.C."/>
            <person name="Paterson G.K."/>
        </authorList>
    </citation>
    <scope>NUCLEOTIDE SEQUENCE</scope>
    <source>
        <strain evidence="1">5459_5_49</strain>
    </source>
</reference>
<sequence length="337" mass="37541">MLEDKIFDTATLKSFVDNSQDRNPATYPLAEAFPVENTVDINSVYNIIKQQVRSAASITGFNSGAPLRSKGDGEQTMVKLSKVQHAYFLDEVDLLIYNKPRDAAEKQQVIDRVFLNIADLSFGVDDIKELIRAELTYRGRFYYENPVDDIKLEFKLDRPAENDMTAATTWDNSAANPLKDIELAVAQFQKTNGRKKPDYIVMNSATYSILRQHPSIKAEVYGTSTDTRIVKDSDFQELLTSLQLPAIQIDDNATGIEQLDGTIKEIEHIEKGKVALRSRLLGKTLSGPSVENSFNSGKFVKKVIEDDPSTEKTIVGEVTMPVLQAVNSTVLLKVLSA</sequence>
<evidence type="ECO:0000313" key="1">
    <source>
        <dbReference type="EMBL" id="PKE56740.1"/>
    </source>
</evidence>
<proteinExistence type="predicted"/>
<gene>
    <name evidence="1" type="ORF">CW682_04305</name>
</gene>
<accession>A0ACC9MTJ2</accession>
<evidence type="ECO:0000313" key="2">
    <source>
        <dbReference type="Proteomes" id="UP000233606"/>
    </source>
</evidence>
<dbReference type="EMBL" id="PIWU01000005">
    <property type="protein sequence ID" value="PKE56740.1"/>
    <property type="molecule type" value="Genomic_DNA"/>
</dbReference>
<dbReference type="Proteomes" id="UP000233606">
    <property type="component" value="Unassembled WGS sequence"/>
</dbReference>